<feature type="signal peptide" evidence="10">
    <location>
        <begin position="1"/>
        <end position="24"/>
    </location>
</feature>
<dbReference type="InterPro" id="IPR008754">
    <property type="entry name" value="Peptidase_M43"/>
</dbReference>
<sequence>MKTNFHAFALGLAGLVLPSLSSSAQAPATRTCASMEALAAHMAADPALAQRMRDIDNQALQYAAQSKGTAQRTMASVTIPVVVHVLYSTAAQNISDAQIASQITVLNEDYQKLNADVSKTPSAFAGLAANVNIAFTLAKRDPTGKATTGIERKSTTITSWGSDDRMKSTATGGLNAWNSSQYLNIWVCNLGEGLLGYAQFPGGGAASTDGVVILTNAFGRNGSAQAPFNQGRTATHEVGHWLNLRHIWGDASCGNDGVSDTPTQQAPNSGCPSFPKRSCGNTTSGDMFMNYMDYTDDRCMYMFSTGQSTRMNALFATGGARASLKTSLGGTPPGGPGPGGPTPGGPDDTQAPTTAVTGPSSASASFTATFTDADNVGVTNRFYQPLEWRTDEWRANRGNGFYNDNFGNAALHPDYVTGLDDWQGTWAETAAGTLRQSNTTATNTGLSTFLSQTAGGNAYVYNFAAKVNSTSGTRRFGLHLMASSNTLRERGNSYLVWFSLDQQTVSIIETVDNVLNARVSAPAVLTSGTFSDYKVLYDTSTGTIQVFQNNNLVASWTDTTPLTSGTYISLRTATADVEFDDLKVYKSRGASATITVGSANTNDVRTSGTPGAKIKSLVKDAANNWSAPGNLDVNITIAAARLATATPPSTAGATSVYPNPVMATDGQFTVGYSMAAAGEVTIELLDGQGTRLARMVRRQAAGTHQTTVPAQALAKQGLYFVKLTTPGGKSQLIQVLKN</sequence>
<dbReference type="InterPro" id="IPR024079">
    <property type="entry name" value="MetalloPept_cat_dom_sf"/>
</dbReference>
<dbReference type="Proteomes" id="UP000612233">
    <property type="component" value="Unassembled WGS sequence"/>
</dbReference>
<evidence type="ECO:0000256" key="6">
    <source>
        <dbReference type="ARBA" id="ARBA00022833"/>
    </source>
</evidence>
<feature type="compositionally biased region" description="Polar residues" evidence="9">
    <location>
        <begin position="258"/>
        <end position="271"/>
    </location>
</feature>
<keyword evidence="5" id="KW-0378">Hydrolase</keyword>
<dbReference type="SUPFAM" id="SSF55486">
    <property type="entry name" value="Metalloproteases ('zincins'), catalytic domain"/>
    <property type="match status" value="1"/>
</dbReference>
<evidence type="ECO:0000256" key="5">
    <source>
        <dbReference type="ARBA" id="ARBA00022801"/>
    </source>
</evidence>
<keyword evidence="8" id="KW-1015">Disulfide bond</keyword>
<reference evidence="12" key="1">
    <citation type="submission" date="2020-09" db="EMBL/GenBank/DDBJ databases">
        <authorList>
            <person name="Kim M.K."/>
        </authorList>
    </citation>
    <scope>NUCLEOTIDE SEQUENCE</scope>
    <source>
        <strain evidence="12">BT664</strain>
    </source>
</reference>
<evidence type="ECO:0000313" key="13">
    <source>
        <dbReference type="Proteomes" id="UP000612233"/>
    </source>
</evidence>
<organism evidence="12 13">
    <name type="scientific">Hymenobacter montanus</name>
    <dbReference type="NCBI Taxonomy" id="2771359"/>
    <lineage>
        <taxon>Bacteria</taxon>
        <taxon>Pseudomonadati</taxon>
        <taxon>Bacteroidota</taxon>
        <taxon>Cytophagia</taxon>
        <taxon>Cytophagales</taxon>
        <taxon>Hymenobacteraceae</taxon>
        <taxon>Hymenobacter</taxon>
    </lineage>
</organism>
<keyword evidence="13" id="KW-1185">Reference proteome</keyword>
<feature type="region of interest" description="Disordered" evidence="9">
    <location>
        <begin position="324"/>
        <end position="363"/>
    </location>
</feature>
<dbReference type="CDD" id="cd04275">
    <property type="entry name" value="ZnMc_pappalysin_like"/>
    <property type="match status" value="1"/>
</dbReference>
<feature type="compositionally biased region" description="Polar residues" evidence="9">
    <location>
        <begin position="350"/>
        <end position="359"/>
    </location>
</feature>
<dbReference type="PANTHER" id="PTHR47466:SF1">
    <property type="entry name" value="METALLOPROTEASE MEP1 (AFU_ORTHOLOGUE AFUA_1G07730)-RELATED"/>
    <property type="match status" value="1"/>
</dbReference>
<dbReference type="GO" id="GO:0046872">
    <property type="term" value="F:metal ion binding"/>
    <property type="evidence" value="ECO:0007669"/>
    <property type="project" value="UniProtKB-KW"/>
</dbReference>
<evidence type="ECO:0000256" key="9">
    <source>
        <dbReference type="SAM" id="MobiDB-lite"/>
    </source>
</evidence>
<name>A0A927GJE2_9BACT</name>
<dbReference type="InterPro" id="IPR026444">
    <property type="entry name" value="Secre_tail"/>
</dbReference>
<dbReference type="PANTHER" id="PTHR47466">
    <property type="match status" value="1"/>
</dbReference>
<comment type="similarity">
    <text evidence="1">Belongs to the peptidase M43B family.</text>
</comment>
<feature type="region of interest" description="Disordered" evidence="9">
    <location>
        <begin position="255"/>
        <end position="274"/>
    </location>
</feature>
<evidence type="ECO:0000256" key="7">
    <source>
        <dbReference type="ARBA" id="ARBA00023049"/>
    </source>
</evidence>
<protein>
    <submittedName>
        <fullName evidence="12">T9SS type A sorting domain-containing protein</fullName>
    </submittedName>
</protein>
<evidence type="ECO:0000256" key="4">
    <source>
        <dbReference type="ARBA" id="ARBA00022729"/>
    </source>
</evidence>
<keyword evidence="4 10" id="KW-0732">Signal</keyword>
<keyword evidence="2" id="KW-0645">Protease</keyword>
<gene>
    <name evidence="12" type="ORF">IC235_10905</name>
</gene>
<dbReference type="GO" id="GO:0008237">
    <property type="term" value="F:metallopeptidase activity"/>
    <property type="evidence" value="ECO:0007669"/>
    <property type="project" value="UniProtKB-KW"/>
</dbReference>
<dbReference type="NCBIfam" id="TIGR04183">
    <property type="entry name" value="Por_Secre_tail"/>
    <property type="match status" value="1"/>
</dbReference>
<dbReference type="GO" id="GO:0006508">
    <property type="term" value="P:proteolysis"/>
    <property type="evidence" value="ECO:0007669"/>
    <property type="project" value="UniProtKB-KW"/>
</dbReference>
<comment type="caution">
    <text evidence="12">The sequence shown here is derived from an EMBL/GenBank/DDBJ whole genome shotgun (WGS) entry which is preliminary data.</text>
</comment>
<feature type="domain" description="Peptidase M43 pregnancy-associated plasma-A" evidence="11">
    <location>
        <begin position="175"/>
        <end position="314"/>
    </location>
</feature>
<dbReference type="Pfam" id="PF05572">
    <property type="entry name" value="Peptidase_M43"/>
    <property type="match status" value="1"/>
</dbReference>
<accession>A0A927GJE2</accession>
<evidence type="ECO:0000256" key="10">
    <source>
        <dbReference type="SAM" id="SignalP"/>
    </source>
</evidence>
<evidence type="ECO:0000259" key="11">
    <source>
        <dbReference type="Pfam" id="PF05572"/>
    </source>
</evidence>
<dbReference type="RefSeq" id="WP_191005210.1">
    <property type="nucleotide sequence ID" value="NZ_JACXAD010000010.1"/>
</dbReference>
<feature type="compositionally biased region" description="Pro residues" evidence="9">
    <location>
        <begin position="333"/>
        <end position="344"/>
    </location>
</feature>
<keyword evidence="3" id="KW-0479">Metal-binding</keyword>
<keyword evidence="6" id="KW-0862">Zinc</keyword>
<proteinExistence type="inferred from homology"/>
<evidence type="ECO:0000256" key="3">
    <source>
        <dbReference type="ARBA" id="ARBA00022723"/>
    </source>
</evidence>
<keyword evidence="7" id="KW-0482">Metalloprotease</keyword>
<feature type="chain" id="PRO_5038094057" evidence="10">
    <location>
        <begin position="25"/>
        <end position="738"/>
    </location>
</feature>
<dbReference type="AlphaFoldDB" id="A0A927GJE2"/>
<evidence type="ECO:0000256" key="2">
    <source>
        <dbReference type="ARBA" id="ARBA00022670"/>
    </source>
</evidence>
<dbReference type="EMBL" id="JACXAD010000010">
    <property type="protein sequence ID" value="MBD2768402.1"/>
    <property type="molecule type" value="Genomic_DNA"/>
</dbReference>
<evidence type="ECO:0000256" key="1">
    <source>
        <dbReference type="ARBA" id="ARBA00008721"/>
    </source>
</evidence>
<dbReference type="Gene3D" id="3.40.390.10">
    <property type="entry name" value="Collagenase (Catalytic Domain)"/>
    <property type="match status" value="1"/>
</dbReference>
<evidence type="ECO:0000313" key="12">
    <source>
        <dbReference type="EMBL" id="MBD2768402.1"/>
    </source>
</evidence>
<evidence type="ECO:0000256" key="8">
    <source>
        <dbReference type="ARBA" id="ARBA00023157"/>
    </source>
</evidence>